<dbReference type="Proteomes" id="UP000321793">
    <property type="component" value="Unassembled WGS sequence"/>
</dbReference>
<feature type="transmembrane region" description="Helical" evidence="7">
    <location>
        <begin position="815"/>
        <end position="834"/>
    </location>
</feature>
<evidence type="ECO:0000256" key="5">
    <source>
        <dbReference type="ARBA" id="ARBA00023136"/>
    </source>
</evidence>
<dbReference type="Pfam" id="PF02687">
    <property type="entry name" value="FtsX"/>
    <property type="match status" value="2"/>
</dbReference>
<evidence type="ECO:0000256" key="6">
    <source>
        <dbReference type="ARBA" id="ARBA00038076"/>
    </source>
</evidence>
<evidence type="ECO:0000259" key="9">
    <source>
        <dbReference type="Pfam" id="PF12704"/>
    </source>
</evidence>
<comment type="caution">
    <text evidence="10">The sequence shown here is derived from an EMBL/GenBank/DDBJ whole genome shotgun (WGS) entry which is preliminary data.</text>
</comment>
<protein>
    <submittedName>
        <fullName evidence="10">Membrane protein</fullName>
    </submittedName>
</protein>
<feature type="domain" description="MacB-like periplasmic core" evidence="9">
    <location>
        <begin position="17"/>
        <end position="238"/>
    </location>
</feature>
<evidence type="ECO:0000259" key="8">
    <source>
        <dbReference type="Pfam" id="PF02687"/>
    </source>
</evidence>
<feature type="transmembrane region" description="Helical" evidence="7">
    <location>
        <begin position="721"/>
        <end position="747"/>
    </location>
</feature>
<evidence type="ECO:0000256" key="7">
    <source>
        <dbReference type="SAM" id="Phobius"/>
    </source>
</evidence>
<gene>
    <name evidence="10" type="ORF">KLO01_07000</name>
</gene>
<keyword evidence="11" id="KW-1185">Reference proteome</keyword>
<feature type="transmembrane region" description="Helical" evidence="7">
    <location>
        <begin position="270"/>
        <end position="295"/>
    </location>
</feature>
<evidence type="ECO:0000313" key="11">
    <source>
        <dbReference type="Proteomes" id="UP000321793"/>
    </source>
</evidence>
<keyword evidence="5 7" id="KW-0472">Membrane</keyword>
<reference evidence="10 11" key="1">
    <citation type="submission" date="2019-07" db="EMBL/GenBank/DDBJ databases">
        <title>Whole genome shotgun sequence of Knoellia locipacati NBRC 109775.</title>
        <authorList>
            <person name="Hosoyama A."/>
            <person name="Uohara A."/>
            <person name="Ohji S."/>
            <person name="Ichikawa N."/>
        </authorList>
    </citation>
    <scope>NUCLEOTIDE SEQUENCE [LARGE SCALE GENOMIC DNA]</scope>
    <source>
        <strain evidence="10 11">NBRC 109775</strain>
    </source>
</reference>
<feature type="domain" description="ABC3 transporter permease C-terminal" evidence="8">
    <location>
        <begin position="726"/>
        <end position="841"/>
    </location>
</feature>
<feature type="transmembrane region" description="Helical" evidence="7">
    <location>
        <begin position="362"/>
        <end position="384"/>
    </location>
</feature>
<dbReference type="Pfam" id="PF12704">
    <property type="entry name" value="MacB_PCD"/>
    <property type="match status" value="2"/>
</dbReference>
<comment type="subcellular location">
    <subcellularLocation>
        <location evidence="1">Cell membrane</location>
        <topology evidence="1">Multi-pass membrane protein</topology>
    </subcellularLocation>
</comment>
<organism evidence="10 11">
    <name type="scientific">Knoellia locipacati</name>
    <dbReference type="NCBI Taxonomy" id="882824"/>
    <lineage>
        <taxon>Bacteria</taxon>
        <taxon>Bacillati</taxon>
        <taxon>Actinomycetota</taxon>
        <taxon>Actinomycetes</taxon>
        <taxon>Micrococcales</taxon>
        <taxon>Intrasporangiaceae</taxon>
        <taxon>Knoellia</taxon>
    </lineage>
</organism>
<comment type="similarity">
    <text evidence="6">Belongs to the ABC-4 integral membrane protein family.</text>
</comment>
<dbReference type="PANTHER" id="PTHR30572">
    <property type="entry name" value="MEMBRANE COMPONENT OF TRANSPORTER-RELATED"/>
    <property type="match status" value="1"/>
</dbReference>
<feature type="transmembrane region" description="Helical" evidence="7">
    <location>
        <begin position="772"/>
        <end position="795"/>
    </location>
</feature>
<evidence type="ECO:0000256" key="1">
    <source>
        <dbReference type="ARBA" id="ARBA00004651"/>
    </source>
</evidence>
<dbReference type="GO" id="GO:0022857">
    <property type="term" value="F:transmembrane transporter activity"/>
    <property type="evidence" value="ECO:0007669"/>
    <property type="project" value="TreeGrafter"/>
</dbReference>
<dbReference type="RefSeq" id="WP_147062146.1">
    <property type="nucleotide sequence ID" value="NZ_BAABDN010000001.1"/>
</dbReference>
<evidence type="ECO:0000256" key="3">
    <source>
        <dbReference type="ARBA" id="ARBA00022692"/>
    </source>
</evidence>
<sequence length="849" mass="88245">MLRASWKSLMARKLRLFMSAFAIILGVAFVAGSFVFTDTLGRSFDSIMNSTVGDVVVRPVSGEVDLESQPSSATVPGSLVKELASTPGAARADGNITNFGTFVVGKNGKLIGGFGPPGIGANYTEGPAAKGLQPLSIDVGRWPTAAGEVVLDEKTADKAGYLVGEKVNLVSSGTQPRITARLVGIATMEGGTAGASLAIFDTAEARTLFMDGKDVYTDIWVTAADGTSQQELRDAVAARLPAGVEAVTGDSAAKAAASDIQEALGFITTFLLIFAGVALVVGSFLIVNTFSILVAQRSRELALFRALGSTRRQVARSVLFEASVIGLVGSVIGLGLGVVIAIGIRTLFGQFGLDLSGQSLIISPRTVIVSLVVGLVVTLVAAYLPARKAGKVPPVAAMRDDAVLAESGMRGRTIVGTGLTVAGVGLLGAGLFADVPKPTYWVGGGILGIVLGVALISPIVGRPVIAAIGWLYRRTFGAVGLMAQQNAQRNPRRTGATASALMIGVTLVSMMAVFGASAKASIDKAVEKEFVADYVVSSVVGTPFSTEVTKELAAVPGVKEVAAFRWDAVKSSAKGENRGVIGIDPSHVGVLGPTPMVTGRLADLTATSVSISQERATTDRLEVGSRIDLTRGGTTKPFTVAAIHGESALLSADYLLSLPALESLDGPKTDSFVFVSREPGTVPAQVGRDLDKALADLPVVTVKDQGEFADEQRAQVNQMLYLIYALLGLAVIIAILGIINTLALSVIERTREIGLLRAVGLSRRQLKRMLRLESIVIALLGATLGIGLGVAFGVALQRSLADDGIDVLAVPWPQLVLFVALSGLVGILAAWWPGWRASKLDILRAVTTE</sequence>
<feature type="transmembrane region" description="Helical" evidence="7">
    <location>
        <begin position="439"/>
        <end position="472"/>
    </location>
</feature>
<accession>A0A512SXF1</accession>
<evidence type="ECO:0000313" key="10">
    <source>
        <dbReference type="EMBL" id="GEQ12653.1"/>
    </source>
</evidence>
<feature type="domain" description="ABC3 transporter permease C-terminal" evidence="8">
    <location>
        <begin position="273"/>
        <end position="394"/>
    </location>
</feature>
<dbReference type="EMBL" id="BKBA01000003">
    <property type="protein sequence ID" value="GEQ12653.1"/>
    <property type="molecule type" value="Genomic_DNA"/>
</dbReference>
<keyword evidence="3 7" id="KW-0812">Transmembrane</keyword>
<dbReference type="InterPro" id="IPR003838">
    <property type="entry name" value="ABC3_permease_C"/>
</dbReference>
<evidence type="ECO:0000256" key="4">
    <source>
        <dbReference type="ARBA" id="ARBA00022989"/>
    </source>
</evidence>
<feature type="transmembrane region" description="Helical" evidence="7">
    <location>
        <begin position="493"/>
        <end position="514"/>
    </location>
</feature>
<feature type="domain" description="MacB-like periplasmic core" evidence="9">
    <location>
        <begin position="494"/>
        <end position="692"/>
    </location>
</feature>
<evidence type="ECO:0000256" key="2">
    <source>
        <dbReference type="ARBA" id="ARBA00022475"/>
    </source>
</evidence>
<dbReference type="OrthoDB" id="9780560at2"/>
<dbReference type="AlphaFoldDB" id="A0A512SXF1"/>
<feature type="transmembrane region" description="Helical" evidence="7">
    <location>
        <begin position="318"/>
        <end position="342"/>
    </location>
</feature>
<keyword evidence="2" id="KW-1003">Cell membrane</keyword>
<dbReference type="PANTHER" id="PTHR30572:SF4">
    <property type="entry name" value="ABC TRANSPORTER PERMEASE YTRF"/>
    <property type="match status" value="1"/>
</dbReference>
<keyword evidence="4 7" id="KW-1133">Transmembrane helix</keyword>
<dbReference type="InterPro" id="IPR050250">
    <property type="entry name" value="Macrolide_Exporter_MacB"/>
</dbReference>
<dbReference type="GO" id="GO:0005886">
    <property type="term" value="C:plasma membrane"/>
    <property type="evidence" value="ECO:0007669"/>
    <property type="project" value="UniProtKB-SubCell"/>
</dbReference>
<name>A0A512SXF1_9MICO</name>
<feature type="transmembrane region" description="Helical" evidence="7">
    <location>
        <begin position="414"/>
        <end position="433"/>
    </location>
</feature>
<proteinExistence type="inferred from homology"/>
<dbReference type="InterPro" id="IPR025857">
    <property type="entry name" value="MacB_PCD"/>
</dbReference>